<accession>A0ABU6SR28</accession>
<evidence type="ECO:0000313" key="2">
    <source>
        <dbReference type="Proteomes" id="UP001341840"/>
    </source>
</evidence>
<dbReference type="EMBL" id="JASCZI010061512">
    <property type="protein sequence ID" value="MED6138886.1"/>
    <property type="molecule type" value="Genomic_DNA"/>
</dbReference>
<feature type="non-terminal residue" evidence="1">
    <location>
        <position position="1"/>
    </location>
</feature>
<sequence>SSNVVINLETRDLQSKILEVMHRNWTALVHLIQLEANYVRGWLYGERCSEESAMLY</sequence>
<dbReference type="Proteomes" id="UP001341840">
    <property type="component" value="Unassembled WGS sequence"/>
</dbReference>
<organism evidence="1 2">
    <name type="scientific">Stylosanthes scabra</name>
    <dbReference type="NCBI Taxonomy" id="79078"/>
    <lineage>
        <taxon>Eukaryota</taxon>
        <taxon>Viridiplantae</taxon>
        <taxon>Streptophyta</taxon>
        <taxon>Embryophyta</taxon>
        <taxon>Tracheophyta</taxon>
        <taxon>Spermatophyta</taxon>
        <taxon>Magnoliopsida</taxon>
        <taxon>eudicotyledons</taxon>
        <taxon>Gunneridae</taxon>
        <taxon>Pentapetalae</taxon>
        <taxon>rosids</taxon>
        <taxon>fabids</taxon>
        <taxon>Fabales</taxon>
        <taxon>Fabaceae</taxon>
        <taxon>Papilionoideae</taxon>
        <taxon>50 kb inversion clade</taxon>
        <taxon>dalbergioids sensu lato</taxon>
        <taxon>Dalbergieae</taxon>
        <taxon>Pterocarpus clade</taxon>
        <taxon>Stylosanthes</taxon>
    </lineage>
</organism>
<comment type="caution">
    <text evidence="1">The sequence shown here is derived from an EMBL/GenBank/DDBJ whole genome shotgun (WGS) entry which is preliminary data.</text>
</comment>
<name>A0ABU6SR28_9FABA</name>
<protein>
    <submittedName>
        <fullName evidence="1">Uncharacterized protein</fullName>
    </submittedName>
</protein>
<keyword evidence="2" id="KW-1185">Reference proteome</keyword>
<gene>
    <name evidence="1" type="ORF">PIB30_078757</name>
</gene>
<proteinExistence type="predicted"/>
<reference evidence="1 2" key="1">
    <citation type="journal article" date="2023" name="Plants (Basel)">
        <title>Bridging the Gap: Combining Genomics and Transcriptomics Approaches to Understand Stylosanthes scabra, an Orphan Legume from the Brazilian Caatinga.</title>
        <authorList>
            <person name="Ferreira-Neto J.R.C."/>
            <person name="da Silva M.D."/>
            <person name="Binneck E."/>
            <person name="de Melo N.F."/>
            <person name="da Silva R.H."/>
            <person name="de Melo A.L.T.M."/>
            <person name="Pandolfi V."/>
            <person name="Bustamante F.O."/>
            <person name="Brasileiro-Vidal A.C."/>
            <person name="Benko-Iseppon A.M."/>
        </authorList>
    </citation>
    <scope>NUCLEOTIDE SEQUENCE [LARGE SCALE GENOMIC DNA]</scope>
    <source>
        <tissue evidence="1">Leaves</tissue>
    </source>
</reference>
<evidence type="ECO:0000313" key="1">
    <source>
        <dbReference type="EMBL" id="MED6138886.1"/>
    </source>
</evidence>